<sequence>MPQSSSDSLGSKDVIRIAYIPSIIGESPISNPEPSVQTGGVLKPNFTALKNTDRSKHDSVASLDEAVVMAVTSKATPQVMKLGAIKANQSDLIHRSNSLHSSNSVKRSQSQRRIAKAKNNAGSKSPSPLGLVEYSNGSDADADNDIDVINNQLGSKDNRLSALSGFSSNPFMTEEELASATNTTSFTNRTLRNSVDTRATSRSSNPFLSIAESTVVSSPTSNLFTPTSSQPGSPMSDTTAVFASIPITLGEPFNNDDLLSGLPTPNLRPWTSSSASTATRDSTFSTMSDSRSSTRGDGEEIMIFWDGNRNSKAN</sequence>
<accession>A0A9P6N3S8</accession>
<gene>
    <name evidence="2" type="ORF">BGZ80_005685</name>
</gene>
<dbReference type="EMBL" id="JAAAID010000028">
    <property type="protein sequence ID" value="KAG0024138.1"/>
    <property type="molecule type" value="Genomic_DNA"/>
</dbReference>
<proteinExistence type="predicted"/>
<feature type="compositionally biased region" description="Low complexity" evidence="1">
    <location>
        <begin position="271"/>
        <end position="291"/>
    </location>
</feature>
<comment type="caution">
    <text evidence="2">The sequence shown here is derived from an EMBL/GenBank/DDBJ whole genome shotgun (WGS) entry which is preliminary data.</text>
</comment>
<reference evidence="2" key="1">
    <citation type="journal article" date="2020" name="Fungal Divers.">
        <title>Resolving the Mortierellaceae phylogeny through synthesis of multi-gene phylogenetics and phylogenomics.</title>
        <authorList>
            <person name="Vandepol N."/>
            <person name="Liber J."/>
            <person name="Desiro A."/>
            <person name="Na H."/>
            <person name="Kennedy M."/>
            <person name="Barry K."/>
            <person name="Grigoriev I.V."/>
            <person name="Miller A.N."/>
            <person name="O'Donnell K."/>
            <person name="Stajich J.E."/>
            <person name="Bonito G."/>
        </authorList>
    </citation>
    <scope>NUCLEOTIDE SEQUENCE</scope>
    <source>
        <strain evidence="2">NRRL 2769</strain>
    </source>
</reference>
<feature type="compositionally biased region" description="Polar residues" evidence="1">
    <location>
        <begin position="95"/>
        <end position="108"/>
    </location>
</feature>
<evidence type="ECO:0000313" key="2">
    <source>
        <dbReference type="EMBL" id="KAG0024138.1"/>
    </source>
</evidence>
<dbReference type="AlphaFoldDB" id="A0A9P6N3S8"/>
<protein>
    <submittedName>
        <fullName evidence="2">Uncharacterized protein</fullName>
    </submittedName>
</protein>
<feature type="region of interest" description="Disordered" evidence="1">
    <location>
        <begin position="264"/>
        <end position="314"/>
    </location>
</feature>
<evidence type="ECO:0000313" key="3">
    <source>
        <dbReference type="Proteomes" id="UP000703661"/>
    </source>
</evidence>
<dbReference type="OrthoDB" id="2443325at2759"/>
<keyword evidence="3" id="KW-1185">Reference proteome</keyword>
<organism evidence="2 3">
    <name type="scientific">Entomortierella chlamydospora</name>
    <dbReference type="NCBI Taxonomy" id="101097"/>
    <lineage>
        <taxon>Eukaryota</taxon>
        <taxon>Fungi</taxon>
        <taxon>Fungi incertae sedis</taxon>
        <taxon>Mucoromycota</taxon>
        <taxon>Mortierellomycotina</taxon>
        <taxon>Mortierellomycetes</taxon>
        <taxon>Mortierellales</taxon>
        <taxon>Mortierellaceae</taxon>
        <taxon>Entomortierella</taxon>
    </lineage>
</organism>
<feature type="region of interest" description="Disordered" evidence="1">
    <location>
        <begin position="95"/>
        <end position="136"/>
    </location>
</feature>
<name>A0A9P6N3S8_9FUNG</name>
<evidence type="ECO:0000256" key="1">
    <source>
        <dbReference type="SAM" id="MobiDB-lite"/>
    </source>
</evidence>
<dbReference type="Proteomes" id="UP000703661">
    <property type="component" value="Unassembled WGS sequence"/>
</dbReference>